<evidence type="ECO:0000256" key="5">
    <source>
        <dbReference type="SAM" id="MobiDB-lite"/>
    </source>
</evidence>
<keyword evidence="8" id="KW-1185">Reference proteome</keyword>
<dbReference type="InterPro" id="IPR012879">
    <property type="entry name" value="CCDC47"/>
</dbReference>
<organism evidence="7 8">
    <name type="scientific">Tetrapisispora phaffii (strain ATCC 24235 / CBS 4417 / NBRC 1672 / NRRL Y-8282 / UCD 70-5)</name>
    <name type="common">Yeast</name>
    <name type="synonym">Fabospora phaffii</name>
    <dbReference type="NCBI Taxonomy" id="1071381"/>
    <lineage>
        <taxon>Eukaryota</taxon>
        <taxon>Fungi</taxon>
        <taxon>Dikarya</taxon>
        <taxon>Ascomycota</taxon>
        <taxon>Saccharomycotina</taxon>
        <taxon>Saccharomycetes</taxon>
        <taxon>Saccharomycetales</taxon>
        <taxon>Saccharomycetaceae</taxon>
        <taxon>Tetrapisispora</taxon>
    </lineage>
</organism>
<evidence type="ECO:0000256" key="2">
    <source>
        <dbReference type="ARBA" id="ARBA00022692"/>
    </source>
</evidence>
<dbReference type="AlphaFoldDB" id="G8BWH7"/>
<dbReference type="STRING" id="1071381.G8BWH7"/>
<evidence type="ECO:0000313" key="8">
    <source>
        <dbReference type="Proteomes" id="UP000005666"/>
    </source>
</evidence>
<evidence type="ECO:0000256" key="1">
    <source>
        <dbReference type="ARBA" id="ARBA00004167"/>
    </source>
</evidence>
<dbReference type="Pfam" id="PF07946">
    <property type="entry name" value="CCDC47"/>
    <property type="match status" value="1"/>
</dbReference>
<evidence type="ECO:0000256" key="4">
    <source>
        <dbReference type="ARBA" id="ARBA00023136"/>
    </source>
</evidence>
<dbReference type="RefSeq" id="XP_003686862.1">
    <property type="nucleotide sequence ID" value="XM_003686814.1"/>
</dbReference>
<dbReference type="EMBL" id="HE612863">
    <property type="protein sequence ID" value="CCE64428.1"/>
    <property type="molecule type" value="Genomic_DNA"/>
</dbReference>
<dbReference type="GO" id="GO:0016020">
    <property type="term" value="C:membrane"/>
    <property type="evidence" value="ECO:0007669"/>
    <property type="project" value="UniProtKB-SubCell"/>
</dbReference>
<evidence type="ECO:0000256" key="3">
    <source>
        <dbReference type="ARBA" id="ARBA00022989"/>
    </source>
</evidence>
<dbReference type="GO" id="GO:0005509">
    <property type="term" value="F:calcium ion binding"/>
    <property type="evidence" value="ECO:0007669"/>
    <property type="project" value="InterPro"/>
</dbReference>
<name>G8BWH7_TETPH</name>
<accession>G8BWH7</accession>
<dbReference type="eggNOG" id="KOG2357">
    <property type="taxonomic scope" value="Eukaryota"/>
</dbReference>
<sequence length="408" mass="47154">MSVIFEAMNSFSRILESMNAEYLSYTPEQLKEMSVFQRLSVYNFTFEFFCISIIVLIFVFYQVGISINKGKADKLFKEFNNYFGHDLKFSRVAFSDKDNKELPYAEQEKSSWFTSFATGRSSIESITLRAHLYPRNNPISLGFELVLGYFFPSLKIKDLEEFAEFTIKPNGIFVSTETSEANGNAKEILKNFKFVTAIVNKSAMNESRRDNFFLSVTHTSESDKLPANYVYMSEVNQFNGIYENYVPTILNKDLLLKLSHILKFVSFTDLPSEKPFSQAEWEANQQPKAVIRVSFPTSTTDIENIKVLIGAVVEIFDKATNNLVNNKGTQFIKPDMLNKSLKLRSQHLDSINKAIEQAKKELAAEKKYEADKEMRRQKKKSGELLEYDKKMAEKRARRAKNKQKQRMQ</sequence>
<dbReference type="GO" id="GO:0005783">
    <property type="term" value="C:endoplasmic reticulum"/>
    <property type="evidence" value="ECO:0007669"/>
    <property type="project" value="InterPro"/>
</dbReference>
<keyword evidence="2 6" id="KW-0812">Transmembrane</keyword>
<evidence type="ECO:0000256" key="6">
    <source>
        <dbReference type="SAM" id="Phobius"/>
    </source>
</evidence>
<dbReference type="HOGENOM" id="CLU_672638_0_0_1"/>
<dbReference type="PANTHER" id="PTHR12883">
    <property type="entry name" value="ADIPOCYTE-SPECIFIC PROTEIN 4-RELATED"/>
    <property type="match status" value="1"/>
</dbReference>
<dbReference type="PANTHER" id="PTHR12883:SF0">
    <property type="entry name" value="PAT COMPLEX SUBUNIT CCDC47"/>
    <property type="match status" value="1"/>
</dbReference>
<reference evidence="7 8" key="1">
    <citation type="journal article" date="2011" name="Proc. Natl. Acad. Sci. U.S.A.">
        <title>Evolutionary erosion of yeast sex chromosomes by mating-type switching accidents.</title>
        <authorList>
            <person name="Gordon J.L."/>
            <person name="Armisen D."/>
            <person name="Proux-Wera E."/>
            <person name="Oheigeartaigh S.S."/>
            <person name="Byrne K.P."/>
            <person name="Wolfe K.H."/>
        </authorList>
    </citation>
    <scope>NUCLEOTIDE SEQUENCE [LARGE SCALE GENOMIC DNA]</scope>
    <source>
        <strain evidence="8">ATCC 24235 / CBS 4417 / NBRC 1672 / NRRL Y-8282 / UCD 70-5</strain>
    </source>
</reference>
<keyword evidence="4 6" id="KW-0472">Membrane</keyword>
<gene>
    <name evidence="7" type="primary">TPHA0H02240</name>
    <name evidence="7" type="ordered locus">TPHA_0H02240</name>
</gene>
<comment type="subcellular location">
    <subcellularLocation>
        <location evidence="1">Membrane</location>
        <topology evidence="1">Single-pass membrane protein</topology>
    </subcellularLocation>
</comment>
<keyword evidence="3 6" id="KW-1133">Transmembrane helix</keyword>
<feature type="region of interest" description="Disordered" evidence="5">
    <location>
        <begin position="367"/>
        <end position="408"/>
    </location>
</feature>
<protein>
    <submittedName>
        <fullName evidence="7">Uncharacterized protein</fullName>
    </submittedName>
</protein>
<dbReference type="Proteomes" id="UP000005666">
    <property type="component" value="Chromosome 8"/>
</dbReference>
<dbReference type="OMA" id="FDGFVWA"/>
<dbReference type="OrthoDB" id="10039147at2759"/>
<evidence type="ECO:0000313" key="7">
    <source>
        <dbReference type="EMBL" id="CCE64428.1"/>
    </source>
</evidence>
<feature type="compositionally biased region" description="Basic and acidic residues" evidence="5">
    <location>
        <begin position="367"/>
        <end position="394"/>
    </location>
</feature>
<dbReference type="GeneID" id="11533870"/>
<proteinExistence type="predicted"/>
<dbReference type="GO" id="GO:0032469">
    <property type="term" value="P:endoplasmic reticulum calcium ion homeostasis"/>
    <property type="evidence" value="ECO:0007669"/>
    <property type="project" value="InterPro"/>
</dbReference>
<dbReference type="KEGG" id="tpf:TPHA_0H02240"/>
<feature type="transmembrane region" description="Helical" evidence="6">
    <location>
        <begin position="41"/>
        <end position="61"/>
    </location>
</feature>
<feature type="compositionally biased region" description="Basic residues" evidence="5">
    <location>
        <begin position="395"/>
        <end position="408"/>
    </location>
</feature>